<dbReference type="AlphaFoldDB" id="A0A5C6CQQ3"/>
<sequence length="208" mass="22470">MTDLYRVAFRWVLAAWVVGVVVTVGWVEVQDSSRVGDTLFVAAMSGAIALVSMLPGLCIRWGKAVRRRLTSGANSPVAETSLDQFSEFAFASGMGMIFRLFGTVALFLFCRYQLAETKQWVAGFTIGWYAFLTLVEVGVLAGKRDRTFTRPEASASDTDVSLLAKKLPAKAGDAPSPLVDSSVSLFSSLLLLNNLTALHPRSLGVLEA</sequence>
<evidence type="ECO:0000256" key="1">
    <source>
        <dbReference type="SAM" id="Phobius"/>
    </source>
</evidence>
<keyword evidence="1" id="KW-1133">Transmembrane helix</keyword>
<gene>
    <name evidence="2" type="ORF">Pla52o_05110</name>
</gene>
<organism evidence="2 3">
    <name type="scientific">Novipirellula galeiformis</name>
    <dbReference type="NCBI Taxonomy" id="2528004"/>
    <lineage>
        <taxon>Bacteria</taxon>
        <taxon>Pseudomonadati</taxon>
        <taxon>Planctomycetota</taxon>
        <taxon>Planctomycetia</taxon>
        <taxon>Pirellulales</taxon>
        <taxon>Pirellulaceae</taxon>
        <taxon>Novipirellula</taxon>
    </lineage>
</organism>
<feature type="transmembrane region" description="Helical" evidence="1">
    <location>
        <begin position="39"/>
        <end position="59"/>
    </location>
</feature>
<comment type="caution">
    <text evidence="2">The sequence shown here is derived from an EMBL/GenBank/DDBJ whole genome shotgun (WGS) entry which is preliminary data.</text>
</comment>
<accession>A0A5C6CQQ3</accession>
<keyword evidence="3" id="KW-1185">Reference proteome</keyword>
<dbReference type="EMBL" id="SJPT01000001">
    <property type="protein sequence ID" value="TWU26658.1"/>
    <property type="molecule type" value="Genomic_DNA"/>
</dbReference>
<keyword evidence="1" id="KW-0812">Transmembrane</keyword>
<proteinExistence type="predicted"/>
<evidence type="ECO:0000313" key="3">
    <source>
        <dbReference type="Proteomes" id="UP000316304"/>
    </source>
</evidence>
<feature type="transmembrane region" description="Helical" evidence="1">
    <location>
        <begin position="7"/>
        <end position="27"/>
    </location>
</feature>
<evidence type="ECO:0000313" key="2">
    <source>
        <dbReference type="EMBL" id="TWU26658.1"/>
    </source>
</evidence>
<feature type="transmembrane region" description="Helical" evidence="1">
    <location>
        <begin position="120"/>
        <end position="141"/>
    </location>
</feature>
<protein>
    <submittedName>
        <fullName evidence="2">Uncharacterized protein</fullName>
    </submittedName>
</protein>
<dbReference type="Proteomes" id="UP000316304">
    <property type="component" value="Unassembled WGS sequence"/>
</dbReference>
<keyword evidence="1" id="KW-0472">Membrane</keyword>
<name>A0A5C6CQQ3_9BACT</name>
<reference evidence="2 3" key="1">
    <citation type="submission" date="2019-02" db="EMBL/GenBank/DDBJ databases">
        <title>Deep-cultivation of Planctomycetes and their phenomic and genomic characterization uncovers novel biology.</title>
        <authorList>
            <person name="Wiegand S."/>
            <person name="Jogler M."/>
            <person name="Boedeker C."/>
            <person name="Pinto D."/>
            <person name="Vollmers J."/>
            <person name="Rivas-Marin E."/>
            <person name="Kohn T."/>
            <person name="Peeters S.H."/>
            <person name="Heuer A."/>
            <person name="Rast P."/>
            <person name="Oberbeckmann S."/>
            <person name="Bunk B."/>
            <person name="Jeske O."/>
            <person name="Meyerdierks A."/>
            <person name="Storesund J.E."/>
            <person name="Kallscheuer N."/>
            <person name="Luecker S."/>
            <person name="Lage O.M."/>
            <person name="Pohl T."/>
            <person name="Merkel B.J."/>
            <person name="Hornburger P."/>
            <person name="Mueller R.-W."/>
            <person name="Bruemmer F."/>
            <person name="Labrenz M."/>
            <person name="Spormann A.M."/>
            <person name="Op Den Camp H."/>
            <person name="Overmann J."/>
            <person name="Amann R."/>
            <person name="Jetten M.S.M."/>
            <person name="Mascher T."/>
            <person name="Medema M.H."/>
            <person name="Devos D.P."/>
            <person name="Kaster A.-K."/>
            <person name="Ovreas L."/>
            <person name="Rohde M."/>
            <person name="Galperin M.Y."/>
            <person name="Jogler C."/>
        </authorList>
    </citation>
    <scope>NUCLEOTIDE SEQUENCE [LARGE SCALE GENOMIC DNA]</scope>
    <source>
        <strain evidence="2 3">Pla52o</strain>
    </source>
</reference>
<feature type="transmembrane region" description="Helical" evidence="1">
    <location>
        <begin position="96"/>
        <end position="114"/>
    </location>
</feature>